<keyword evidence="2" id="KW-1185">Reference proteome</keyword>
<gene>
    <name evidence="1" type="ORF">MSG28_014220</name>
</gene>
<protein>
    <submittedName>
        <fullName evidence="1">Uncharacterized protein</fullName>
    </submittedName>
</protein>
<evidence type="ECO:0000313" key="1">
    <source>
        <dbReference type="EMBL" id="KAI8423154.1"/>
    </source>
</evidence>
<proteinExistence type="predicted"/>
<dbReference type="EMBL" id="CM046125">
    <property type="protein sequence ID" value="KAI8423154.1"/>
    <property type="molecule type" value="Genomic_DNA"/>
</dbReference>
<dbReference type="Proteomes" id="UP001064048">
    <property type="component" value="Chromosome 25"/>
</dbReference>
<accession>A0ACC0JGC9</accession>
<feature type="non-terminal residue" evidence="1">
    <location>
        <position position="1863"/>
    </location>
</feature>
<sequence length="1863" mass="212319">MRFLIDLRLYVKYYKGLFIESLLALTKMTHLAIVVTVCWLLTAGATNTRNKRQSVANTFPANFSFGAATASYQIEGAWDVDGKGMSIWDYLVRTEPNHIADNSNGDIAANSYYNYKRDIEMLKELGATHYRFSISWTRILPLGRSNYVNQRGIDHYNAFIDELLANGIVPFATMYHWDLPQTLSELGGWTNEEIVDWFGDYARILYQNFGDRVKHWLTINEPFIHCNFGYGYAEHAPRIFSPGQAYYECGRHILLANARAYHIYNNEFRNTQNGQVGVVLSSEWAYPATSSVDDIQAAEDSIAFHLGIYMHPIFSTDGNYPQTVIDRVQAASTAQGLATSRLRPFTQEQIDYIRGSADFLGLNHYTSAYAFRNSSLTGTFVSPSHNEDAFVGSYMDESWPGGISPWHREHGPGLYHLLVHIKDTYNNPTVYVTENGFPTSTGLNDDDRTSYYKNYLNAVLDALAEGCDVRGYFAWSLMDNFEWSHGYICLLTASASNIRIKSLSAARSFPANFGFGASTASYQIEGAWDGISIWDYLVRTDPNHIADNSNGDIAANSYYNYKRDIEMLKELGATHYRFSISWPRILPLGRSNYVNQRGIDHYNAFIDELIANDIVPFATMYHWDLPQTLSELGGWTNEEIVDWFGDYARILYQNFGDRVKHWLTINEPYIHCNFGYGYGRHAPLIQSPGEGYYECGRHILLANARAYRIYNEDFRNTQNGQVGIVLSSDWAYPASDSADDIQAAEDYLAFHLRLYMDPIFSAQGNYPQTVIDRVQAASTAQGLTASRLRPFTQEQIEYIRGTSDFLALNTYSSKIVYRNSSLTGTFVVPSHNDDAFLDTYMDDSWPASESPWLREHAPGFYNLLVYIKDTYNNPTVYITENGFSSTPGLHDDGRVNYYRNYLSALLDALAEGCDVRGYFAWSLMDNFEWAMGYTQRFGLYQVDMEDPQRTRTPRKSALVYKEIISSRVIDYDYNPDPYDTDGAFTVSASIIMTLGKGISMWDYLVRTNPNHIADNSNGDIAANSYYNYKRDIEMLKELGATHYRFSISWPRILPLGRPNYVNQRGIDHYNAFIDELIANDIVPFATMYHWDLPQILSELGGWTNEEIVDWFGDYARVLYQNFGDRVKHWLTINEPYIHCNFGYGDGRHAPLIQSPGEGYYECGRHILLANARAYHIYNEDFRNTQNGQVGIVLSSDWAYPASDSDDDIQAAEDYLAFHLRLFMDPIFSAQGNYPQTVIDRVQAASTAQGLNASRLRPFTQEQIEDIRGTSDFLALNSYTSKIAFRNSSVTGTFVVPSHNDDAFLDTYMDDSWPASESPWLREHAPGFYNLLVYIKNTYNNPTVYITENGFSSTPGLNDDGRMNYYRNYLSALLDALAEGCDVRGYFAWSLMDNFEWAMGYTQRFGLYQVDMEDPQRTRTPRKSALVYKEIIRSRVIDYDYNPDPYDTDGAFTVSASIIMTTLALVNAECKHGSKFPSDFLLGASTAAYQIEGGWNADGKGQSMWDWYLHQQPDLVSDHTNGDVAADSYHLYKQDVALLKEMGAKSYRFSLSWTRILPNGTADYINPYGIIYYNNLINELLANDIVPFVTIYHWDLPIGFSNQGGWLTDEIVDKYADYARVVFAAFGDRVKHWITVNEPNIHCTFAYGYGLQPPLVKSPATGYYDCGRNLLLAHAKAYHIYNKEFRVLQRGKIGITVDHDWPMAASDSIDDIDATEDYQAFHLGQYLDPIFRGDYPHRMVDRVAAASLRQGYNSSRLRSFTEEQKDFIKGTTDFVGINHYSSNYVYRNASVVGMYEVPSFDDDAGFYDLLLYIKEAYGNPELYITENGFSETLSEDLYDDLKVDYLRTYLDALLDAKAAGSNVQ</sequence>
<organism evidence="1 2">
    <name type="scientific">Choristoneura fumiferana</name>
    <name type="common">Spruce budworm moth</name>
    <name type="synonym">Archips fumiferana</name>
    <dbReference type="NCBI Taxonomy" id="7141"/>
    <lineage>
        <taxon>Eukaryota</taxon>
        <taxon>Metazoa</taxon>
        <taxon>Ecdysozoa</taxon>
        <taxon>Arthropoda</taxon>
        <taxon>Hexapoda</taxon>
        <taxon>Insecta</taxon>
        <taxon>Pterygota</taxon>
        <taxon>Neoptera</taxon>
        <taxon>Endopterygota</taxon>
        <taxon>Lepidoptera</taxon>
        <taxon>Glossata</taxon>
        <taxon>Ditrysia</taxon>
        <taxon>Tortricoidea</taxon>
        <taxon>Tortricidae</taxon>
        <taxon>Tortricinae</taxon>
        <taxon>Choristoneura</taxon>
    </lineage>
</organism>
<evidence type="ECO:0000313" key="2">
    <source>
        <dbReference type="Proteomes" id="UP001064048"/>
    </source>
</evidence>
<reference evidence="1 2" key="1">
    <citation type="journal article" date="2022" name="Genome Biol. Evol.">
        <title>The Spruce Budworm Genome: Reconstructing the Evolutionary History of Antifreeze Proteins.</title>
        <authorList>
            <person name="Beliveau C."/>
            <person name="Gagne P."/>
            <person name="Picq S."/>
            <person name="Vernygora O."/>
            <person name="Keeling C.I."/>
            <person name="Pinkney K."/>
            <person name="Doucet D."/>
            <person name="Wen F."/>
            <person name="Johnston J.S."/>
            <person name="Maaroufi H."/>
            <person name="Boyle B."/>
            <person name="Laroche J."/>
            <person name="Dewar K."/>
            <person name="Juretic N."/>
            <person name="Blackburn G."/>
            <person name="Nisole A."/>
            <person name="Brunet B."/>
            <person name="Brandao M."/>
            <person name="Lumley L."/>
            <person name="Duan J."/>
            <person name="Quan G."/>
            <person name="Lucarotti C.J."/>
            <person name="Roe A.D."/>
            <person name="Sperling F.A.H."/>
            <person name="Levesque R.C."/>
            <person name="Cusson M."/>
        </authorList>
    </citation>
    <scope>NUCLEOTIDE SEQUENCE [LARGE SCALE GENOMIC DNA]</scope>
    <source>
        <strain evidence="1">Glfc:IPQL:Cfum</strain>
    </source>
</reference>
<comment type="caution">
    <text evidence="1">The sequence shown here is derived from an EMBL/GenBank/DDBJ whole genome shotgun (WGS) entry which is preliminary data.</text>
</comment>
<name>A0ACC0JGC9_CHOFU</name>